<accession>W6QAY9</accession>
<dbReference type="EMBL" id="HG792015">
    <property type="protein sequence ID" value="CDM26872.1"/>
    <property type="molecule type" value="Genomic_DNA"/>
</dbReference>
<reference evidence="1" key="1">
    <citation type="journal article" date="2014" name="Nat. Commun.">
        <title>Multiple recent horizontal transfers of a large genomic region in cheese making fungi.</title>
        <authorList>
            <person name="Cheeseman K."/>
            <person name="Ropars J."/>
            <person name="Renault P."/>
            <person name="Dupont J."/>
            <person name="Gouzy J."/>
            <person name="Branca A."/>
            <person name="Abraham A.L."/>
            <person name="Ceppi M."/>
            <person name="Conseiller E."/>
            <person name="Debuchy R."/>
            <person name="Malagnac F."/>
            <person name="Goarin A."/>
            <person name="Silar P."/>
            <person name="Lacoste S."/>
            <person name="Sallet E."/>
            <person name="Bensimon A."/>
            <person name="Giraud T."/>
            <person name="Brygoo Y."/>
        </authorList>
    </citation>
    <scope>NUCLEOTIDE SEQUENCE [LARGE SCALE GENOMIC DNA]</scope>
    <source>
        <strain evidence="1">FM164</strain>
    </source>
</reference>
<evidence type="ECO:0000313" key="1">
    <source>
        <dbReference type="EMBL" id="CDM26872.1"/>
    </source>
</evidence>
<gene>
    <name evidence="1" type="ORF">PROQFM164_S01g000681</name>
</gene>
<evidence type="ECO:0000313" key="2">
    <source>
        <dbReference type="Proteomes" id="UP000030686"/>
    </source>
</evidence>
<keyword evidence="2" id="KW-1185">Reference proteome</keyword>
<dbReference type="Proteomes" id="UP000030686">
    <property type="component" value="Unassembled WGS sequence"/>
</dbReference>
<proteinExistence type="predicted"/>
<dbReference type="AlphaFoldDB" id="W6QAY9"/>
<protein>
    <submittedName>
        <fullName evidence="1">Genomic scaffold, ProqFM164S01</fullName>
    </submittedName>
</protein>
<sequence length="147" mass="16081">MRAGQSPLAALIYQHPTWNFPRAIGVNPFTLLHGLAIPTETHRPRHSSTTSPHLGSLSKPLAWIHQDQPWSVLVTLLHDIASPTEGSTPFFPPVTLAGCKILPRVRCQVSAGGIERFHLSGPRGNSAGWARRNCETLCFTLYTSVVP</sequence>
<organism evidence="1 2">
    <name type="scientific">Penicillium roqueforti (strain FM164)</name>
    <dbReference type="NCBI Taxonomy" id="1365484"/>
    <lineage>
        <taxon>Eukaryota</taxon>
        <taxon>Fungi</taxon>
        <taxon>Dikarya</taxon>
        <taxon>Ascomycota</taxon>
        <taxon>Pezizomycotina</taxon>
        <taxon>Eurotiomycetes</taxon>
        <taxon>Eurotiomycetidae</taxon>
        <taxon>Eurotiales</taxon>
        <taxon>Aspergillaceae</taxon>
        <taxon>Penicillium</taxon>
    </lineage>
</organism>
<name>W6QAY9_PENRF</name>